<feature type="transmembrane region" description="Helical" evidence="5">
    <location>
        <begin position="57"/>
        <end position="75"/>
    </location>
</feature>
<dbReference type="OrthoDB" id="9809773at2"/>
<feature type="transmembrane region" description="Helical" evidence="5">
    <location>
        <begin position="87"/>
        <end position="110"/>
    </location>
</feature>
<dbReference type="AlphaFoldDB" id="A0A4R1BNQ5"/>
<dbReference type="InterPro" id="IPR007318">
    <property type="entry name" value="Phopholipid_MeTrfase"/>
</dbReference>
<feature type="transmembrane region" description="Helical" evidence="5">
    <location>
        <begin position="18"/>
        <end position="36"/>
    </location>
</feature>
<evidence type="ECO:0000313" key="7">
    <source>
        <dbReference type="Proteomes" id="UP000295334"/>
    </source>
</evidence>
<comment type="caution">
    <text evidence="6">The sequence shown here is derived from an EMBL/GenBank/DDBJ whole genome shotgun (WGS) entry which is preliminary data.</text>
</comment>
<comment type="subcellular location">
    <subcellularLocation>
        <location evidence="1">Endomembrane system</location>
        <topology evidence="1">Multi-pass membrane protein</topology>
    </subcellularLocation>
</comment>
<keyword evidence="2 5" id="KW-0812">Transmembrane</keyword>
<keyword evidence="7" id="KW-1185">Reference proteome</keyword>
<dbReference type="Proteomes" id="UP000295334">
    <property type="component" value="Unassembled WGS sequence"/>
</dbReference>
<dbReference type="Gene3D" id="1.20.120.1630">
    <property type="match status" value="1"/>
</dbReference>
<organism evidence="6 7">
    <name type="scientific">Flaviaesturariibacter flavus</name>
    <dbReference type="NCBI Taxonomy" id="2502780"/>
    <lineage>
        <taxon>Bacteria</taxon>
        <taxon>Pseudomonadati</taxon>
        <taxon>Bacteroidota</taxon>
        <taxon>Chitinophagia</taxon>
        <taxon>Chitinophagales</taxon>
        <taxon>Chitinophagaceae</taxon>
        <taxon>Flaviaestuariibacter</taxon>
    </lineage>
</organism>
<evidence type="ECO:0000313" key="6">
    <source>
        <dbReference type="EMBL" id="TCJ19260.1"/>
    </source>
</evidence>
<name>A0A4R1BNQ5_9BACT</name>
<sequence>MGFAGAPTQYFYTVLQQHLLLAFGWVLFGFFHSVLASGRLKRALFGRMPRLAPYYRAAYVLFAFATLGALLWWQLRIPSPLLLPAGWRFAGYILGAAGAILMVACIRKYFLSLSGLKSLFRHEVVAPELRIDGVHRYVRHPLYLGTFAFVWGLFLVVPYASMGITAFFIHAYTVLAIPFEEAKLVQDFGADYERYRRQVPRLWPRILK</sequence>
<evidence type="ECO:0000256" key="4">
    <source>
        <dbReference type="ARBA" id="ARBA00023136"/>
    </source>
</evidence>
<evidence type="ECO:0000256" key="3">
    <source>
        <dbReference type="ARBA" id="ARBA00022989"/>
    </source>
</evidence>
<dbReference type="PANTHER" id="PTHR12714">
    <property type="entry name" value="PROTEIN-S ISOPRENYLCYSTEINE O-METHYLTRANSFERASE"/>
    <property type="match status" value="1"/>
</dbReference>
<protein>
    <submittedName>
        <fullName evidence="6">Isoprenylcysteine carboxylmethyltransferase family protein</fullName>
    </submittedName>
</protein>
<keyword evidence="3 5" id="KW-1133">Transmembrane helix</keyword>
<reference evidence="6 7" key="1">
    <citation type="submission" date="2019-03" db="EMBL/GenBank/DDBJ databases">
        <authorList>
            <person name="Kim M.K.M."/>
        </authorList>
    </citation>
    <scope>NUCLEOTIDE SEQUENCE [LARGE SCALE GENOMIC DNA]</scope>
    <source>
        <strain evidence="6 7">17J68-12</strain>
    </source>
</reference>
<dbReference type="Pfam" id="PF04191">
    <property type="entry name" value="PEMT"/>
    <property type="match status" value="1"/>
</dbReference>
<keyword evidence="6" id="KW-0808">Transferase</keyword>
<evidence type="ECO:0000256" key="2">
    <source>
        <dbReference type="ARBA" id="ARBA00022692"/>
    </source>
</evidence>
<dbReference type="EMBL" id="SJZI01000002">
    <property type="protein sequence ID" value="TCJ19260.1"/>
    <property type="molecule type" value="Genomic_DNA"/>
</dbReference>
<dbReference type="PANTHER" id="PTHR12714:SF9">
    <property type="entry name" value="PROTEIN-S-ISOPRENYLCYSTEINE O-METHYLTRANSFERASE"/>
    <property type="match status" value="1"/>
</dbReference>
<dbReference type="GO" id="GO:0032259">
    <property type="term" value="P:methylation"/>
    <property type="evidence" value="ECO:0007669"/>
    <property type="project" value="UniProtKB-KW"/>
</dbReference>
<feature type="transmembrane region" description="Helical" evidence="5">
    <location>
        <begin position="142"/>
        <end position="169"/>
    </location>
</feature>
<accession>A0A4R1BNQ5</accession>
<proteinExistence type="predicted"/>
<keyword evidence="6" id="KW-0489">Methyltransferase</keyword>
<evidence type="ECO:0000256" key="1">
    <source>
        <dbReference type="ARBA" id="ARBA00004127"/>
    </source>
</evidence>
<evidence type="ECO:0000256" key="5">
    <source>
        <dbReference type="SAM" id="Phobius"/>
    </source>
</evidence>
<dbReference type="RefSeq" id="WP_131446413.1">
    <property type="nucleotide sequence ID" value="NZ_SJZI01000002.1"/>
</dbReference>
<gene>
    <name evidence="6" type="ORF">EPD60_02250</name>
</gene>
<keyword evidence="4 5" id="KW-0472">Membrane</keyword>
<dbReference type="GO" id="GO:0008168">
    <property type="term" value="F:methyltransferase activity"/>
    <property type="evidence" value="ECO:0007669"/>
    <property type="project" value="UniProtKB-KW"/>
</dbReference>
<dbReference type="GO" id="GO:0012505">
    <property type="term" value="C:endomembrane system"/>
    <property type="evidence" value="ECO:0007669"/>
    <property type="project" value="UniProtKB-SubCell"/>
</dbReference>